<accession>A0AA42TSK1</accession>
<dbReference type="AlphaFoldDB" id="A0AA42TSK1"/>
<sequence length="169" mass="18533">MKNIISVIAVLVLAGCASSAAPRYFNGNYYMVGDASCVQGRPLSNTRIMCVDKKGNDTGYRDAMTYQDMQMYQIQMAQQQMQMQQLNQSLQQAGQTFQNAGQQIQQQSQSWTPPQVQPISPYGSGITTYRQVGNTWMGSNGSSCQVVGQSILCSDGKSCQMVGQNLICN</sequence>
<protein>
    <recommendedName>
        <fullName evidence="5">Lipoprotein</fullName>
    </recommendedName>
</protein>
<dbReference type="RefSeq" id="WP_279533750.1">
    <property type="nucleotide sequence ID" value="NZ_CP104579.1"/>
</dbReference>
<feature type="chain" id="PRO_5041206770" description="Lipoprotein" evidence="2">
    <location>
        <begin position="21"/>
        <end position="169"/>
    </location>
</feature>
<keyword evidence="2" id="KW-0732">Signal</keyword>
<evidence type="ECO:0008006" key="5">
    <source>
        <dbReference type="Google" id="ProtNLM"/>
    </source>
</evidence>
<evidence type="ECO:0000256" key="1">
    <source>
        <dbReference type="SAM" id="Coils"/>
    </source>
</evidence>
<evidence type="ECO:0000313" key="4">
    <source>
        <dbReference type="Proteomes" id="UP001161697"/>
    </source>
</evidence>
<comment type="caution">
    <text evidence="3">The sequence shown here is derived from an EMBL/GenBank/DDBJ whole genome shotgun (WGS) entry which is preliminary data.</text>
</comment>
<reference evidence="3" key="1">
    <citation type="submission" date="2022-09" db="EMBL/GenBank/DDBJ databases">
        <title>Intensive care unit water sources are persistently colonized with multi-drug resistant bacteria and are the site of extensive horizontal gene transfer of antibiotic resistance genes.</title>
        <authorList>
            <person name="Diorio-Toth L."/>
        </authorList>
    </citation>
    <scope>NUCLEOTIDE SEQUENCE</scope>
    <source>
        <strain evidence="3">GD03704</strain>
    </source>
</reference>
<organism evidence="3 4">
    <name type="scientific">Ectopseudomonas oleovorans</name>
    <name type="common">Pseudomonas oleovorans</name>
    <dbReference type="NCBI Taxonomy" id="301"/>
    <lineage>
        <taxon>Bacteria</taxon>
        <taxon>Pseudomonadati</taxon>
        <taxon>Pseudomonadota</taxon>
        <taxon>Gammaproteobacteria</taxon>
        <taxon>Pseudomonadales</taxon>
        <taxon>Pseudomonadaceae</taxon>
        <taxon>Ectopseudomonas</taxon>
    </lineage>
</organism>
<dbReference type="Proteomes" id="UP001161697">
    <property type="component" value="Unassembled WGS sequence"/>
</dbReference>
<gene>
    <name evidence="3" type="ORF">N5J11_02770</name>
</gene>
<dbReference type="EMBL" id="JAOCJE010000001">
    <property type="protein sequence ID" value="MDH1338207.1"/>
    <property type="molecule type" value="Genomic_DNA"/>
</dbReference>
<feature type="signal peptide" evidence="2">
    <location>
        <begin position="1"/>
        <end position="20"/>
    </location>
</feature>
<name>A0AA42TSK1_ECTOL</name>
<proteinExistence type="predicted"/>
<dbReference type="PROSITE" id="PS51257">
    <property type="entry name" value="PROKAR_LIPOPROTEIN"/>
    <property type="match status" value="1"/>
</dbReference>
<feature type="coiled-coil region" evidence="1">
    <location>
        <begin position="69"/>
        <end position="103"/>
    </location>
</feature>
<keyword evidence="1" id="KW-0175">Coiled coil</keyword>
<evidence type="ECO:0000313" key="3">
    <source>
        <dbReference type="EMBL" id="MDH1338207.1"/>
    </source>
</evidence>
<evidence type="ECO:0000256" key="2">
    <source>
        <dbReference type="SAM" id="SignalP"/>
    </source>
</evidence>